<protein>
    <submittedName>
        <fullName evidence="1">Aec26</fullName>
    </submittedName>
</protein>
<evidence type="ECO:0000313" key="2">
    <source>
        <dbReference type="Proteomes" id="UP000276345"/>
    </source>
</evidence>
<evidence type="ECO:0000313" key="1">
    <source>
        <dbReference type="EMBL" id="VEA03411.1"/>
    </source>
</evidence>
<reference evidence="1 2" key="1">
    <citation type="submission" date="2018-12" db="EMBL/GenBank/DDBJ databases">
        <authorList>
            <consortium name="Pathogen Informatics"/>
        </authorList>
    </citation>
    <scope>NUCLEOTIDE SEQUENCE [LARGE SCALE GENOMIC DNA]</scope>
    <source>
        <strain evidence="1 2">NCTC7406</strain>
    </source>
</reference>
<sequence>MSGNAMPDHLFTQVVTDVQAVEQLLQEQGYEPGVNRLVSLHPLHLY</sequence>
<dbReference type="AlphaFoldDB" id="A0A447NJD5"/>
<name>A0A447NJD5_SALET</name>
<dbReference type="EMBL" id="LR134142">
    <property type="protein sequence ID" value="VEA03411.1"/>
    <property type="molecule type" value="Genomic_DNA"/>
</dbReference>
<organism evidence="1 2">
    <name type="scientific">Salmonella enterica subsp. enterica serovar Sanjuan</name>
    <dbReference type="NCBI Taxonomy" id="1160765"/>
    <lineage>
        <taxon>Bacteria</taxon>
        <taxon>Pseudomonadati</taxon>
        <taxon>Pseudomonadota</taxon>
        <taxon>Gammaproteobacteria</taxon>
        <taxon>Enterobacterales</taxon>
        <taxon>Enterobacteriaceae</taxon>
        <taxon>Salmonella</taxon>
    </lineage>
</organism>
<gene>
    <name evidence="1" type="ORF">NCTC7406_00851</name>
</gene>
<accession>A0A447NJD5</accession>
<dbReference type="Proteomes" id="UP000276345">
    <property type="component" value="Chromosome"/>
</dbReference>
<proteinExistence type="predicted"/>